<dbReference type="RefSeq" id="WP_130981131.1">
    <property type="nucleotide sequence ID" value="NZ_SISG01000001.1"/>
</dbReference>
<accession>A0A4Q9GXL6</accession>
<protein>
    <submittedName>
        <fullName evidence="3">Ig-like domain repeat protein</fullName>
    </submittedName>
</protein>
<dbReference type="Pfam" id="PF16640">
    <property type="entry name" value="Big_3_5"/>
    <property type="match status" value="1"/>
</dbReference>
<feature type="domain" description="Bacterial Ig-like" evidence="2">
    <location>
        <begin position="612"/>
        <end position="690"/>
    </location>
</feature>
<evidence type="ECO:0000256" key="1">
    <source>
        <dbReference type="SAM" id="SignalP"/>
    </source>
</evidence>
<feature type="signal peptide" evidence="1">
    <location>
        <begin position="1"/>
        <end position="30"/>
    </location>
</feature>
<dbReference type="EMBL" id="SISG01000001">
    <property type="protein sequence ID" value="TBN57020.1"/>
    <property type="molecule type" value="Genomic_DNA"/>
</dbReference>
<dbReference type="Gene3D" id="2.60.40.10">
    <property type="entry name" value="Immunoglobulins"/>
    <property type="match status" value="1"/>
</dbReference>
<keyword evidence="4" id="KW-1185">Reference proteome</keyword>
<evidence type="ECO:0000313" key="3">
    <source>
        <dbReference type="EMBL" id="TBN57020.1"/>
    </source>
</evidence>
<evidence type="ECO:0000259" key="2">
    <source>
        <dbReference type="Pfam" id="PF16640"/>
    </source>
</evidence>
<feature type="chain" id="PRO_5020479461" evidence="1">
    <location>
        <begin position="31"/>
        <end position="693"/>
    </location>
</feature>
<proteinExistence type="predicted"/>
<sequence length="693" mass="68861">MKVTTFCKFGITAGAAALLVGGLAVPAATADPAPTTPTTFGTLVGLGSDTTQDVVNGLGAAIPGNKIASYDAVGSQFVTTRAGGVDVPRASASGPGRDLLRVAIGQIAGVSITSAGVATPVNANNSVGLVDFARSSSGPATGDQTGEGVLAYIPFARDAVSVAVAEGSPLSVVPFVLGNNTTAGSTVPSLYNIYRGSVKFAFLNADESYNSVGAAAADAPAGTTSHAIKAVLPKSGSGTRSFFIGKLGLDETAVGGLITAGTITAKYGTGNADVQEHDGTALVGDAAAIVPFSIAQWVAQANSVAGVSDRRHGAQILGLNATPAVTSAASVYSTNPNYTAMVRDVYNIVPSKLADDASSDIAKAFVGANSEVCTATSTISAYGFQLLPGTTPETTCGFSNLRAYVGSPSSVSVEFSDSTVAVGSTVTATATVGTSNHNKGGTVFIVDAADNTVAQAPIAAGATTVAIPVTPTAITSLSLHAEFVPTLAGVKGSVSPDVALNVTASPSDVTVSAPSATRVGVAVPVIAWIGGVNVNGGTVTFRDGETVLGTTVVGAGEQGAFFSFIAKKTTYALTATYAAPTGSTTSGSVSAVKAIELGKGTPKITPAKFVSVKASQKGKVVLTVSGVAGAVPTGTVTIREGAKVLVSKTISSSTGKATVILPKLKKGTHKLVITYNGDTRWNTGTKSLSIKIK</sequence>
<keyword evidence="1" id="KW-0732">Signal</keyword>
<evidence type="ECO:0000313" key="4">
    <source>
        <dbReference type="Proteomes" id="UP000294194"/>
    </source>
</evidence>
<dbReference type="GO" id="GO:0005975">
    <property type="term" value="P:carbohydrate metabolic process"/>
    <property type="evidence" value="ECO:0007669"/>
    <property type="project" value="UniProtKB-ARBA"/>
</dbReference>
<name>A0A4Q9GXL6_9MICO</name>
<dbReference type="InterPro" id="IPR032109">
    <property type="entry name" value="Big_3_5"/>
</dbReference>
<dbReference type="Proteomes" id="UP000294194">
    <property type="component" value="Unassembled WGS sequence"/>
</dbReference>
<gene>
    <name evidence="3" type="ORF">EYE40_06185</name>
</gene>
<comment type="caution">
    <text evidence="3">The sequence shown here is derived from an EMBL/GenBank/DDBJ whole genome shotgun (WGS) entry which is preliminary data.</text>
</comment>
<dbReference type="InterPro" id="IPR013783">
    <property type="entry name" value="Ig-like_fold"/>
</dbReference>
<reference evidence="4" key="1">
    <citation type="submission" date="2019-02" db="EMBL/GenBank/DDBJ databases">
        <title>Glaciihabitans arcticus sp. nov., a psychrotolerant bacterium isolated from polar soil.</title>
        <authorList>
            <person name="Dahal R.H."/>
        </authorList>
    </citation>
    <scope>NUCLEOTIDE SEQUENCE [LARGE SCALE GENOMIC DNA]</scope>
    <source>
        <strain evidence="4">RP-3-7</strain>
    </source>
</reference>
<dbReference type="SUPFAM" id="SSF53850">
    <property type="entry name" value="Periplasmic binding protein-like II"/>
    <property type="match status" value="1"/>
</dbReference>
<dbReference type="AlphaFoldDB" id="A0A4Q9GXL6"/>
<organism evidence="3 4">
    <name type="scientific">Glaciihabitans arcticus</name>
    <dbReference type="NCBI Taxonomy" id="2668039"/>
    <lineage>
        <taxon>Bacteria</taxon>
        <taxon>Bacillati</taxon>
        <taxon>Actinomycetota</taxon>
        <taxon>Actinomycetes</taxon>
        <taxon>Micrococcales</taxon>
        <taxon>Microbacteriaceae</taxon>
        <taxon>Glaciihabitans</taxon>
    </lineage>
</organism>